<gene>
    <name evidence="2" type="ORF">NDU88_009546</name>
</gene>
<dbReference type="EMBL" id="JANPWB010000009">
    <property type="protein sequence ID" value="KAJ1156829.1"/>
    <property type="molecule type" value="Genomic_DNA"/>
</dbReference>
<organism evidence="2 3">
    <name type="scientific">Pleurodeles waltl</name>
    <name type="common">Iberian ribbed newt</name>
    <dbReference type="NCBI Taxonomy" id="8319"/>
    <lineage>
        <taxon>Eukaryota</taxon>
        <taxon>Metazoa</taxon>
        <taxon>Chordata</taxon>
        <taxon>Craniata</taxon>
        <taxon>Vertebrata</taxon>
        <taxon>Euteleostomi</taxon>
        <taxon>Amphibia</taxon>
        <taxon>Batrachia</taxon>
        <taxon>Caudata</taxon>
        <taxon>Salamandroidea</taxon>
        <taxon>Salamandridae</taxon>
        <taxon>Pleurodelinae</taxon>
        <taxon>Pleurodeles</taxon>
    </lineage>
</organism>
<keyword evidence="3" id="KW-1185">Reference proteome</keyword>
<sequence length="112" mass="11341">MSLAGWTGGAAPSPSGIEGRFAGSDGKHAVSLDVETCVHLPKPGQEAFFADGGPRMRSGTVSRLVKKRALASLELPVETDPIQGGRALEFAARLPETPDAGAAAQASAQTGA</sequence>
<name>A0AAV7S007_PLEWA</name>
<protein>
    <submittedName>
        <fullName evidence="2">Uncharacterized protein</fullName>
    </submittedName>
</protein>
<proteinExistence type="predicted"/>
<comment type="caution">
    <text evidence="2">The sequence shown here is derived from an EMBL/GenBank/DDBJ whole genome shotgun (WGS) entry which is preliminary data.</text>
</comment>
<evidence type="ECO:0000313" key="3">
    <source>
        <dbReference type="Proteomes" id="UP001066276"/>
    </source>
</evidence>
<evidence type="ECO:0000313" key="2">
    <source>
        <dbReference type="EMBL" id="KAJ1156829.1"/>
    </source>
</evidence>
<dbReference type="AlphaFoldDB" id="A0AAV7S007"/>
<reference evidence="2" key="1">
    <citation type="journal article" date="2022" name="bioRxiv">
        <title>Sequencing and chromosome-scale assembly of the giantPleurodeles waltlgenome.</title>
        <authorList>
            <person name="Brown T."/>
            <person name="Elewa A."/>
            <person name="Iarovenko S."/>
            <person name="Subramanian E."/>
            <person name="Araus A.J."/>
            <person name="Petzold A."/>
            <person name="Susuki M."/>
            <person name="Suzuki K.-i.T."/>
            <person name="Hayashi T."/>
            <person name="Toyoda A."/>
            <person name="Oliveira C."/>
            <person name="Osipova E."/>
            <person name="Leigh N.D."/>
            <person name="Simon A."/>
            <person name="Yun M.H."/>
        </authorList>
    </citation>
    <scope>NUCLEOTIDE SEQUENCE</scope>
    <source>
        <strain evidence="2">20211129_DDA</strain>
        <tissue evidence="2">Liver</tissue>
    </source>
</reference>
<dbReference type="Proteomes" id="UP001066276">
    <property type="component" value="Chromosome 5"/>
</dbReference>
<accession>A0AAV7S007</accession>
<feature type="region of interest" description="Disordered" evidence="1">
    <location>
        <begin position="1"/>
        <end position="24"/>
    </location>
</feature>
<evidence type="ECO:0000256" key="1">
    <source>
        <dbReference type="SAM" id="MobiDB-lite"/>
    </source>
</evidence>